<gene>
    <name evidence="1" type="ORF">GJ699_02295</name>
</gene>
<dbReference type="Gene3D" id="3.90.1580.10">
    <property type="entry name" value="paralog of FGE (formylglycine-generating enzyme)"/>
    <property type="match status" value="1"/>
</dbReference>
<sequence length="243" mass="25721">MNAITATEATAIQATESIFVRVPERTLPGGRIVPSFLVGQYLTSRNDAGELMAVADRAPLVEINYHDAVTASKAAGLALITESQYLSLALDIASVAANWTSGVVGEGKLKQGLRKWSVESALAGTYVSSDADEDRWFTLSNGERICDASGNAFTWIFDDVQGDEQGLVTSAFTADSPSITSAVAPSMTKGAGWQPRVGSDWAGDALLRGGCWDSGDCAGVFRLDLGWPDYAVAYVGLRCTKPE</sequence>
<evidence type="ECO:0000313" key="1">
    <source>
        <dbReference type="EMBL" id="MRW88811.1"/>
    </source>
</evidence>
<proteinExistence type="predicted"/>
<protein>
    <recommendedName>
        <fullName evidence="3">Sulfatase-modifying factor enzyme domain-containing protein</fullName>
    </recommendedName>
</protein>
<dbReference type="AlphaFoldDB" id="A0A6I2KTA0"/>
<dbReference type="Proteomes" id="UP000433309">
    <property type="component" value="Unassembled WGS sequence"/>
</dbReference>
<dbReference type="InterPro" id="IPR016187">
    <property type="entry name" value="CTDL_fold"/>
</dbReference>
<reference evidence="1 2" key="1">
    <citation type="submission" date="2019-11" db="EMBL/GenBank/DDBJ databases">
        <title>Novel species isolated from a subtropical stream in China.</title>
        <authorList>
            <person name="Lu H."/>
        </authorList>
    </citation>
    <scope>NUCLEOTIDE SEQUENCE [LARGE SCALE GENOMIC DNA]</scope>
    <source>
        <strain evidence="1 2">FT80W</strain>
    </source>
</reference>
<dbReference type="SUPFAM" id="SSF56436">
    <property type="entry name" value="C-type lectin-like"/>
    <property type="match status" value="1"/>
</dbReference>
<comment type="caution">
    <text evidence="1">The sequence shown here is derived from an EMBL/GenBank/DDBJ whole genome shotgun (WGS) entry which is preliminary data.</text>
</comment>
<dbReference type="RefSeq" id="WP_154372676.1">
    <property type="nucleotide sequence ID" value="NZ_WKJK01000001.1"/>
</dbReference>
<name>A0A6I2KTA0_9BURK</name>
<dbReference type="InterPro" id="IPR042095">
    <property type="entry name" value="SUMF_sf"/>
</dbReference>
<dbReference type="EMBL" id="WKJK01000001">
    <property type="protein sequence ID" value="MRW88811.1"/>
    <property type="molecule type" value="Genomic_DNA"/>
</dbReference>
<evidence type="ECO:0008006" key="3">
    <source>
        <dbReference type="Google" id="ProtNLM"/>
    </source>
</evidence>
<keyword evidence="2" id="KW-1185">Reference proteome</keyword>
<evidence type="ECO:0000313" key="2">
    <source>
        <dbReference type="Proteomes" id="UP000433309"/>
    </source>
</evidence>
<organism evidence="1 2">
    <name type="scientific">Duganella guangzhouensis</name>
    <dbReference type="NCBI Taxonomy" id="2666084"/>
    <lineage>
        <taxon>Bacteria</taxon>
        <taxon>Pseudomonadati</taxon>
        <taxon>Pseudomonadota</taxon>
        <taxon>Betaproteobacteria</taxon>
        <taxon>Burkholderiales</taxon>
        <taxon>Oxalobacteraceae</taxon>
        <taxon>Telluria group</taxon>
        <taxon>Duganella</taxon>
    </lineage>
</organism>
<accession>A0A6I2KTA0</accession>